<accession>A0AAJ3H5G1</accession>
<name>A0AAJ3H5G1_9PSED</name>
<proteinExistence type="predicted"/>
<dbReference type="RefSeq" id="WP_177026472.1">
    <property type="nucleotide sequence ID" value="NZ_JACAQR010000023.1"/>
</dbReference>
<reference evidence="1 2" key="1">
    <citation type="submission" date="2020-04" db="EMBL/GenBank/DDBJ databases">
        <title>Molecular characterization of pseudomonads from Agaricus bisporus reveal novel blotch 2 pathogens in Western Europe.</title>
        <authorList>
            <person name="Taparia T."/>
            <person name="Krijger M."/>
            <person name="Haynes E."/>
            <person name="Elpinstone J.G."/>
            <person name="Noble R."/>
            <person name="Van Der Wolf J."/>
        </authorList>
    </citation>
    <scope>NUCLEOTIDE SEQUENCE [LARGE SCALE GENOMIC DNA]</scope>
    <source>
        <strain evidence="1 2">IPO3753</strain>
    </source>
</reference>
<dbReference type="AlphaFoldDB" id="A0AAJ3H5G1"/>
<sequence length="258" mass="30381">MGDYVLFEMWSGYRDTVISRHDFYVEQAQARLFSQFNNIENESENYAETWLEKNSNRFNPDRHDPGEFEEQAYDESIGFYDLLSGLRDTTRLAVTAGMFHEWDKQLRVWLAAQIQHWRRGQAAQDAIWNANFSDLMDLLEGYGWSFRNQDFHKKLDTLRLVVNAYKHGLGAAFSALRLSNPEYFDTKIQDSLGTPFEYQRLDHTHLKVSDEQFRIFAEAIRTFWVTVPETLSESQVIYTPKWIAKAFRSDEKQNSENA</sequence>
<evidence type="ECO:0000313" key="1">
    <source>
        <dbReference type="EMBL" id="NWD43715.1"/>
    </source>
</evidence>
<dbReference type="EMBL" id="JACAQR010000023">
    <property type="protein sequence ID" value="NWD43715.1"/>
    <property type="molecule type" value="Genomic_DNA"/>
</dbReference>
<protein>
    <submittedName>
        <fullName evidence="1">Uncharacterized protein</fullName>
    </submittedName>
</protein>
<evidence type="ECO:0000313" key="2">
    <source>
        <dbReference type="Proteomes" id="UP000546584"/>
    </source>
</evidence>
<comment type="caution">
    <text evidence="1">The sequence shown here is derived from an EMBL/GenBank/DDBJ whole genome shotgun (WGS) entry which is preliminary data.</text>
</comment>
<organism evidence="1 2">
    <name type="scientific">Pseudomonas yamanorum</name>
    <dbReference type="NCBI Taxonomy" id="515393"/>
    <lineage>
        <taxon>Bacteria</taxon>
        <taxon>Pseudomonadati</taxon>
        <taxon>Pseudomonadota</taxon>
        <taxon>Gammaproteobacteria</taxon>
        <taxon>Pseudomonadales</taxon>
        <taxon>Pseudomonadaceae</taxon>
        <taxon>Pseudomonas</taxon>
    </lineage>
</organism>
<gene>
    <name evidence="1" type="ORF">HX826_17705</name>
</gene>
<dbReference type="Proteomes" id="UP000546584">
    <property type="component" value="Unassembled WGS sequence"/>
</dbReference>